<reference evidence="4 5" key="1">
    <citation type="submission" date="2015-05" db="EMBL/GenBank/DDBJ databases">
        <authorList>
            <person name="Wang D.B."/>
            <person name="Wang M."/>
        </authorList>
    </citation>
    <scope>NUCLEOTIDE SEQUENCE [LARGE SCALE GENOMIC DNA]</scope>
    <source>
        <strain evidence="4">VL1</strain>
    </source>
</reference>
<sequence>MRERTPFPKDLIARLPNLKLLLTTGLRNNSLDLGFFKEQSIPVAGTADKSTGTQVGTNSTTEHCVTLVLALARGIARDDAAVKAGLWQTGFAT</sequence>
<dbReference type="STRING" id="100787.A0A0G4N8R4"/>
<dbReference type="GO" id="GO:0016491">
    <property type="term" value="F:oxidoreductase activity"/>
    <property type="evidence" value="ECO:0007669"/>
    <property type="project" value="UniProtKB-KW"/>
</dbReference>
<dbReference type="AlphaFoldDB" id="A0A0G4N8R4"/>
<comment type="similarity">
    <text evidence="1">Belongs to the D-isomer specific 2-hydroxyacid dehydrogenase family.</text>
</comment>
<dbReference type="Gene3D" id="3.40.50.720">
    <property type="entry name" value="NAD(P)-binding Rossmann-like Domain"/>
    <property type="match status" value="2"/>
</dbReference>
<proteinExistence type="inferred from homology"/>
<keyword evidence="5" id="KW-1185">Reference proteome</keyword>
<gene>
    <name evidence="4" type="ORF">BN1708_016950</name>
</gene>
<dbReference type="SUPFAM" id="SSF52283">
    <property type="entry name" value="Formate/glycerate dehydrogenase catalytic domain-like"/>
    <property type="match status" value="1"/>
</dbReference>
<dbReference type="EMBL" id="CVQH01027805">
    <property type="protein sequence ID" value="CRK42862.1"/>
    <property type="molecule type" value="Genomic_DNA"/>
</dbReference>
<evidence type="ECO:0008006" key="6">
    <source>
        <dbReference type="Google" id="ProtNLM"/>
    </source>
</evidence>
<dbReference type="Proteomes" id="UP000044602">
    <property type="component" value="Unassembled WGS sequence"/>
</dbReference>
<evidence type="ECO:0000256" key="2">
    <source>
        <dbReference type="ARBA" id="ARBA00023002"/>
    </source>
</evidence>
<evidence type="ECO:0000313" key="5">
    <source>
        <dbReference type="Proteomes" id="UP000044602"/>
    </source>
</evidence>
<dbReference type="PANTHER" id="PTHR42789">
    <property type="entry name" value="D-ISOMER SPECIFIC 2-HYDROXYACID DEHYDROGENASE FAMILY PROTEIN (AFU_ORTHOLOGUE AFUA_6G10090)"/>
    <property type="match status" value="1"/>
</dbReference>
<keyword evidence="2" id="KW-0560">Oxidoreductase</keyword>
<dbReference type="PANTHER" id="PTHR42789:SF1">
    <property type="entry name" value="D-ISOMER SPECIFIC 2-HYDROXYACID DEHYDROGENASE FAMILY PROTEIN (AFU_ORTHOLOGUE AFUA_6G10090)"/>
    <property type="match status" value="1"/>
</dbReference>
<accession>A0A0G4N8R4</accession>
<evidence type="ECO:0000256" key="3">
    <source>
        <dbReference type="ARBA" id="ARBA00023027"/>
    </source>
</evidence>
<evidence type="ECO:0000256" key="1">
    <source>
        <dbReference type="ARBA" id="ARBA00005854"/>
    </source>
</evidence>
<organism evidence="4 5">
    <name type="scientific">Verticillium longisporum</name>
    <name type="common">Verticillium dahliae var. longisporum</name>
    <dbReference type="NCBI Taxonomy" id="100787"/>
    <lineage>
        <taxon>Eukaryota</taxon>
        <taxon>Fungi</taxon>
        <taxon>Dikarya</taxon>
        <taxon>Ascomycota</taxon>
        <taxon>Pezizomycotina</taxon>
        <taxon>Sordariomycetes</taxon>
        <taxon>Hypocreomycetidae</taxon>
        <taxon>Glomerellales</taxon>
        <taxon>Plectosphaerellaceae</taxon>
        <taxon>Verticillium</taxon>
    </lineage>
</organism>
<keyword evidence="3" id="KW-0520">NAD</keyword>
<name>A0A0G4N8R4_VERLO</name>
<evidence type="ECO:0000313" key="4">
    <source>
        <dbReference type="EMBL" id="CRK42862.1"/>
    </source>
</evidence>
<feature type="non-terminal residue" evidence="4">
    <location>
        <position position="93"/>
    </location>
</feature>
<protein>
    <recommendedName>
        <fullName evidence="6">D-isomer specific 2-hydroxyacid dehydrogenase catalytic domain-containing protein</fullName>
    </recommendedName>
</protein>
<dbReference type="InterPro" id="IPR050857">
    <property type="entry name" value="D-2-hydroxyacid_DH"/>
</dbReference>